<protein>
    <submittedName>
        <fullName evidence="2">Phosphatidylinositol-3,5-bisphosphate 3-phosphatase</fullName>
    </submittedName>
</protein>
<proteinExistence type="predicted"/>
<dbReference type="Proteomes" id="UP000887576">
    <property type="component" value="Unplaced"/>
</dbReference>
<reference evidence="2" key="1">
    <citation type="submission" date="2022-11" db="UniProtKB">
        <authorList>
            <consortium name="WormBaseParasite"/>
        </authorList>
    </citation>
    <scope>IDENTIFICATION</scope>
</reference>
<sequence length="655" mass="75768">MNPLRVNGTNRASYQASMQQQLVIEAAHEAPVDDDGFQMIREEHRDDSWLLNGEEIQKYEYCAYLSPGKGKIHGLVTITNYRLKFQPDDSVGDVDFSFELPLGLINGIEKFGFSKVSRGEDSYGIKISCKDMRTIKFIHDRETKNRKILFEALVVNAFPNSNQKPFFATVYREPFRHNGWDIYDPVTEYKRLGVPNDIWSITDMNLEYKFIPTYPKLLVFPTEALKEGEAFLKKVVKFRSSGRIPTLVWYNPETTASITRSSQPMSGLMFKTSSADERFVQMIWHANKNCQSNRLKIFDARPTSNAQANRLRGGGYETSYPNADLIFLNIHSIHAIPNRLRGGGYETSYPNADLIFLNIHSIHAIRKSIKKLRAVCYPKGKDNTVVGVENLRWMAHLQVIVNGAHAIVKEVVEKQNNVLIHCSDGWDRTSQLSSLSMILIDPFYRSLRGFAILIEKEWLSFGHKFATRFGHGVDNPKSDERAPIFVQWVDCIWQYICEYPTAFQFNIKLLTTILEEVYSCRFGTFLYNNEREREDQDLKTKTESFWSYVFDNEQEFINPNYKPINNPIMEDEPLKCKVWFEYYCRHNMEGVQKAHVSRESSIHETSEVKTDIPLRPTRRAPAPPSSHENGDRVTRKKLIFLMIFCFLAFTATVCF</sequence>
<name>A0AC34R1T4_9BILA</name>
<organism evidence="1 2">
    <name type="scientific">Panagrolaimus sp. JU765</name>
    <dbReference type="NCBI Taxonomy" id="591449"/>
    <lineage>
        <taxon>Eukaryota</taxon>
        <taxon>Metazoa</taxon>
        <taxon>Ecdysozoa</taxon>
        <taxon>Nematoda</taxon>
        <taxon>Chromadorea</taxon>
        <taxon>Rhabditida</taxon>
        <taxon>Tylenchina</taxon>
        <taxon>Panagrolaimomorpha</taxon>
        <taxon>Panagrolaimoidea</taxon>
        <taxon>Panagrolaimidae</taxon>
        <taxon>Panagrolaimus</taxon>
    </lineage>
</organism>
<evidence type="ECO:0000313" key="1">
    <source>
        <dbReference type="Proteomes" id="UP000887576"/>
    </source>
</evidence>
<dbReference type="WBParaSite" id="JU765_v2.g2565.t1">
    <property type="protein sequence ID" value="JU765_v2.g2565.t1"/>
    <property type="gene ID" value="JU765_v2.g2565"/>
</dbReference>
<evidence type="ECO:0000313" key="2">
    <source>
        <dbReference type="WBParaSite" id="JU765_v2.g2565.t1"/>
    </source>
</evidence>
<accession>A0AC34R1T4</accession>